<dbReference type="InterPro" id="IPR011701">
    <property type="entry name" value="MFS"/>
</dbReference>
<dbReference type="PANTHER" id="PTHR23531">
    <property type="entry name" value="QUINOLENE RESISTANCE PROTEIN NORA"/>
    <property type="match status" value="1"/>
</dbReference>
<feature type="transmembrane region" description="Helical" evidence="4">
    <location>
        <begin position="301"/>
        <end position="318"/>
    </location>
</feature>
<dbReference type="InterPro" id="IPR020846">
    <property type="entry name" value="MFS_dom"/>
</dbReference>
<feature type="transmembrane region" description="Helical" evidence="4">
    <location>
        <begin position="387"/>
        <end position="409"/>
    </location>
</feature>
<feature type="transmembrane region" description="Helical" evidence="4">
    <location>
        <begin position="324"/>
        <end position="344"/>
    </location>
</feature>
<evidence type="ECO:0000259" key="5">
    <source>
        <dbReference type="PROSITE" id="PS50850"/>
    </source>
</evidence>
<evidence type="ECO:0000256" key="1">
    <source>
        <dbReference type="ARBA" id="ARBA00022692"/>
    </source>
</evidence>
<dbReference type="Pfam" id="PF07690">
    <property type="entry name" value="MFS_1"/>
    <property type="match status" value="2"/>
</dbReference>
<dbReference type="EMBL" id="SGBC01000003">
    <property type="protein sequence ID" value="RZD15907.1"/>
    <property type="molecule type" value="Genomic_DNA"/>
</dbReference>
<sequence length="418" mass="47132">MPAIFFVFIVILFQRANTMMVQSINPLFVKYILHTNLVYVGIATAVYAASTLSVRYIVSIRVKPVHITKFIIVGMILFSMTMLGYFFSDSLLEFLLFVVISGFATAIIMPFLLSLVNFVSDKKDIEKNLTIYSLMLSLALVIGPVLGTLLLAVLNIRYIYLLLFVFAAAGVFFAIKINKTAKNKIKAKMCQDNNIIYGESKQNNNDDNINIAQKIKQKKDKLIFRLFKNKKFLEVIFYNTVFSICFASIVAFGGVYARNNFNAPYFLITLLFAIFFISSLLTRIALLFLTKKGKIKQKMNIMNISILLSSLSFAAMFLSNNIIFYALALVLLGIPHALIFPIGTMRISEVVEVKQIVAANTIYQSNFDIGGIIGPFFLAYIGEAYSIKLVFLSLAVFLMLAFILGRIFMKFIDYVPNN</sequence>
<evidence type="ECO:0000313" key="7">
    <source>
        <dbReference type="Proteomes" id="UP000316562"/>
    </source>
</evidence>
<dbReference type="InterPro" id="IPR036259">
    <property type="entry name" value="MFS_trans_sf"/>
</dbReference>
<dbReference type="SUPFAM" id="SSF103473">
    <property type="entry name" value="MFS general substrate transporter"/>
    <property type="match status" value="1"/>
</dbReference>
<feature type="transmembrane region" description="Helical" evidence="4">
    <location>
        <begin position="70"/>
        <end position="88"/>
    </location>
</feature>
<dbReference type="AlphaFoldDB" id="A0A519BF69"/>
<keyword evidence="1 4" id="KW-0812">Transmembrane</keyword>
<dbReference type="Proteomes" id="UP000316562">
    <property type="component" value="Unassembled WGS sequence"/>
</dbReference>
<feature type="transmembrane region" description="Helical" evidence="4">
    <location>
        <begin position="356"/>
        <end position="381"/>
    </location>
</feature>
<accession>A0A519BF69</accession>
<dbReference type="Gene3D" id="1.20.1250.20">
    <property type="entry name" value="MFS general substrate transporter like domains"/>
    <property type="match status" value="1"/>
</dbReference>
<dbReference type="GO" id="GO:0022857">
    <property type="term" value="F:transmembrane transporter activity"/>
    <property type="evidence" value="ECO:0007669"/>
    <property type="project" value="InterPro"/>
</dbReference>
<protein>
    <submittedName>
        <fullName evidence="6">MFS transporter</fullName>
    </submittedName>
</protein>
<name>A0A519BF69_ACIG2</name>
<feature type="transmembrane region" description="Helical" evidence="4">
    <location>
        <begin position="235"/>
        <end position="257"/>
    </location>
</feature>
<evidence type="ECO:0000256" key="4">
    <source>
        <dbReference type="SAM" id="Phobius"/>
    </source>
</evidence>
<feature type="domain" description="Major facilitator superfamily (MFS) profile" evidence="5">
    <location>
        <begin position="3"/>
        <end position="413"/>
    </location>
</feature>
<feature type="transmembrane region" description="Helical" evidence="4">
    <location>
        <begin position="263"/>
        <end position="289"/>
    </location>
</feature>
<dbReference type="InterPro" id="IPR052714">
    <property type="entry name" value="MFS_Exporter"/>
</dbReference>
<evidence type="ECO:0000313" key="6">
    <source>
        <dbReference type="EMBL" id="RZD15907.1"/>
    </source>
</evidence>
<evidence type="ECO:0000256" key="3">
    <source>
        <dbReference type="ARBA" id="ARBA00023136"/>
    </source>
</evidence>
<keyword evidence="2 4" id="KW-1133">Transmembrane helix</keyword>
<reference evidence="6 7" key="1">
    <citation type="journal article" date="2019" name="ISME J.">
        <title>Insights into ecological role of a new deltaproteobacterial order Candidatus Acidulodesulfobacterales by metagenomics and metatranscriptomics.</title>
        <authorList>
            <person name="Tan S."/>
            <person name="Liu J."/>
            <person name="Fang Y."/>
            <person name="Hedlund B.P."/>
            <person name="Lian Z.H."/>
            <person name="Huang L.Y."/>
            <person name="Li J.T."/>
            <person name="Huang L.N."/>
            <person name="Li W.J."/>
            <person name="Jiang H.C."/>
            <person name="Dong H.L."/>
            <person name="Shu W.S."/>
        </authorList>
    </citation>
    <scope>NUCLEOTIDE SEQUENCE [LARGE SCALE GENOMIC DNA]</scope>
    <source>
        <strain evidence="6">AP2</strain>
    </source>
</reference>
<comment type="caution">
    <text evidence="6">The sequence shown here is derived from an EMBL/GenBank/DDBJ whole genome shotgun (WGS) entry which is preliminary data.</text>
</comment>
<keyword evidence="3 4" id="KW-0472">Membrane</keyword>
<dbReference type="PROSITE" id="PS50850">
    <property type="entry name" value="MFS"/>
    <property type="match status" value="1"/>
</dbReference>
<dbReference type="PANTHER" id="PTHR23531:SF1">
    <property type="entry name" value="QUINOLENE RESISTANCE PROTEIN NORA"/>
    <property type="match status" value="1"/>
</dbReference>
<feature type="transmembrane region" description="Helical" evidence="4">
    <location>
        <begin position="158"/>
        <end position="178"/>
    </location>
</feature>
<feature type="transmembrane region" description="Helical" evidence="4">
    <location>
        <begin position="37"/>
        <end position="58"/>
    </location>
</feature>
<proteinExistence type="predicted"/>
<evidence type="ECO:0000256" key="2">
    <source>
        <dbReference type="ARBA" id="ARBA00022989"/>
    </source>
</evidence>
<feature type="transmembrane region" description="Helical" evidence="4">
    <location>
        <begin position="94"/>
        <end position="119"/>
    </location>
</feature>
<gene>
    <name evidence="6" type="ORF">EVJ46_06835</name>
</gene>
<organism evidence="6 7">
    <name type="scientific">Acididesulfobacter guangdongensis</name>
    <dbReference type="NCBI Taxonomy" id="2597225"/>
    <lineage>
        <taxon>Bacteria</taxon>
        <taxon>Deltaproteobacteria</taxon>
        <taxon>Candidatus Acidulodesulfobacterales</taxon>
        <taxon>Candidatus Acididesulfobacter</taxon>
    </lineage>
</organism>
<feature type="transmembrane region" description="Helical" evidence="4">
    <location>
        <begin position="131"/>
        <end position="152"/>
    </location>
</feature>